<organism evidence="1 2">
    <name type="scientific">Paenibacillus terreus</name>
    <dbReference type="NCBI Taxonomy" id="1387834"/>
    <lineage>
        <taxon>Bacteria</taxon>
        <taxon>Bacillati</taxon>
        <taxon>Bacillota</taxon>
        <taxon>Bacilli</taxon>
        <taxon>Bacillales</taxon>
        <taxon>Paenibacillaceae</taxon>
        <taxon>Paenibacillus</taxon>
    </lineage>
</organism>
<dbReference type="Proteomes" id="UP001580407">
    <property type="component" value="Unassembled WGS sequence"/>
</dbReference>
<name>A0ABV5B1W6_9BACL</name>
<comment type="caution">
    <text evidence="1">The sequence shown here is derived from an EMBL/GenBank/DDBJ whole genome shotgun (WGS) entry which is preliminary data.</text>
</comment>
<evidence type="ECO:0000313" key="2">
    <source>
        <dbReference type="Proteomes" id="UP001580407"/>
    </source>
</evidence>
<dbReference type="RefSeq" id="WP_375523363.1">
    <property type="nucleotide sequence ID" value="NZ_JBHILM010000001.1"/>
</dbReference>
<gene>
    <name evidence="1" type="ORF">ACE3NQ_01195</name>
</gene>
<dbReference type="Gene3D" id="3.90.640.10">
    <property type="entry name" value="Actin, Chain A, domain 4"/>
    <property type="match status" value="1"/>
</dbReference>
<accession>A0ABV5B1W6</accession>
<dbReference type="Gene3D" id="3.30.420.40">
    <property type="match status" value="2"/>
</dbReference>
<protein>
    <submittedName>
        <fullName evidence="1">Molecular chaperone</fullName>
    </submittedName>
</protein>
<dbReference type="InterPro" id="IPR043129">
    <property type="entry name" value="ATPase_NBD"/>
</dbReference>
<keyword evidence="2" id="KW-1185">Reference proteome</keyword>
<dbReference type="SUPFAM" id="SSF53067">
    <property type="entry name" value="Actin-like ATPase domain"/>
    <property type="match status" value="2"/>
</dbReference>
<sequence>MSGPYTYRLYNHSMASDGVRFTAKYTRAELEQMTTFQLRSICNKERLVEGLANPLDRDKLIQLILRFRGADSTRLITRPHPGGFERLERALRQYLGADRKDAGRMRVPAKIVLYEDIRLGRMDGYKVEAELPWLDETNVLIVNALGELCGVLNLVKDGMDGGLYYLSRDSSAELRRTANQHYSLLFFRRKDSDYLHEAYYGDRPLLPASLHAVRVPVAELAIRTPERTDAVLAIDFGTSNTSAGAYLDSEYVSIPDGGASGRIRLNEINYVTFPGADGPGGEWLEVLPTAVSVEDCSNPERIVYAFGEDALRGSRAAGTRGTIIRGIKRWVNDYKRTEELMDPVGNTASAPRSEILASFIRYVVGTAEQQFKCRFRHLHLSAPVKLKAQFIEMFSEILPEYQIEAADALDEGVAVLYNTLADQMERRTFADGREYQALVIDCGGGTTDLSSCRFRIEDGRIAYKLDIHTTYENGDTNFGGNNLTYRIMQYMKIVFAGYYAAETRLPDTEIDALIGVSSGDIYRYVDDHGVNALYAELERRYREAEAILPTAYRRYEHANREEYERVLGNFYLLWDAAEHMKREFFRRTGILRSRFEAEHMPPADTDLNIAVMSRWMVSVLENGRFREEYRLPDVTFNIREVEQLLKADIYGIVRKFLEEIYQDGRLQDYSIIKLTGQSCRIDVFREALKEFVPGRSIEFRQKAEDTDRVPELKLACVRGAIRYLNAKKMGRIEPLLTSDVPAIPYTVSAYTHTGQEKELIESLAPLRTARYISRPSHAVEVEFFLTASGASAFRRHVYHNRPDKFRPVTYEDIAELYSKEIPQDDTDSIGNGETRYFVFTGGSRWGFHVVPIARKDEILQLGEKRFFAFENDLSELDFFDGTK</sequence>
<proteinExistence type="predicted"/>
<evidence type="ECO:0000313" key="1">
    <source>
        <dbReference type="EMBL" id="MFB5679525.1"/>
    </source>
</evidence>
<reference evidence="1 2" key="1">
    <citation type="submission" date="2024-09" db="EMBL/GenBank/DDBJ databases">
        <authorList>
            <person name="Ruan L."/>
        </authorList>
    </citation>
    <scope>NUCLEOTIDE SEQUENCE [LARGE SCALE GENOMIC DNA]</scope>
    <source>
        <strain evidence="1 2">D33</strain>
    </source>
</reference>
<dbReference type="EMBL" id="JBHILM010000001">
    <property type="protein sequence ID" value="MFB5679525.1"/>
    <property type="molecule type" value="Genomic_DNA"/>
</dbReference>